<evidence type="ECO:0000313" key="2">
    <source>
        <dbReference type="EMBL" id="KXT83045.1"/>
    </source>
</evidence>
<evidence type="ECO:0000313" key="3">
    <source>
        <dbReference type="Proteomes" id="UP000070497"/>
    </source>
</evidence>
<dbReference type="InterPro" id="IPR011044">
    <property type="entry name" value="Quino_amine_DH_bsu"/>
</dbReference>
<dbReference type="SUPFAM" id="SSF69304">
    <property type="entry name" value="Tricorn protease N-terminal domain"/>
    <property type="match status" value="1"/>
</dbReference>
<evidence type="ECO:0000256" key="1">
    <source>
        <dbReference type="SAM" id="Phobius"/>
    </source>
</evidence>
<dbReference type="SUPFAM" id="SSF50969">
    <property type="entry name" value="YVTN repeat-like/Quinoprotein amine dehydrogenase"/>
    <property type="match status" value="1"/>
</dbReference>
<dbReference type="EMBL" id="LQRI01000115">
    <property type="protein sequence ID" value="KXT83045.1"/>
    <property type="molecule type" value="Genomic_DNA"/>
</dbReference>
<keyword evidence="1" id="KW-1133">Transmembrane helix</keyword>
<organism evidence="2 3">
    <name type="scientific">Streptococcus oralis</name>
    <dbReference type="NCBI Taxonomy" id="1303"/>
    <lineage>
        <taxon>Bacteria</taxon>
        <taxon>Bacillati</taxon>
        <taxon>Bacillota</taxon>
        <taxon>Bacilli</taxon>
        <taxon>Lactobacillales</taxon>
        <taxon>Streptococcaceae</taxon>
        <taxon>Streptococcus</taxon>
    </lineage>
</organism>
<proteinExistence type="predicted"/>
<dbReference type="AlphaFoldDB" id="A0A139P4B4"/>
<protein>
    <submittedName>
        <fullName evidence="2">Uncharacterized protein</fullName>
    </submittedName>
</protein>
<accession>A0A139P4B4</accession>
<comment type="caution">
    <text evidence="2">The sequence shown here is derived from an EMBL/GenBank/DDBJ whole genome shotgun (WGS) entry which is preliminary data.</text>
</comment>
<name>A0A139P4B4_STROR</name>
<keyword evidence="1" id="KW-0812">Transmembrane</keyword>
<gene>
    <name evidence="2" type="ORF">SORDD14_00655</name>
</gene>
<keyword evidence="1" id="KW-0472">Membrane</keyword>
<dbReference type="Proteomes" id="UP000070497">
    <property type="component" value="Unassembled WGS sequence"/>
</dbReference>
<dbReference type="PATRIC" id="fig|1303.77.peg.747"/>
<reference evidence="2 3" key="1">
    <citation type="submission" date="2016-01" db="EMBL/GenBank/DDBJ databases">
        <title>Highly variable Streptococcus oralis are common among viridans streptococci isolated from primates.</title>
        <authorList>
            <person name="Denapaite D."/>
            <person name="Rieger M."/>
            <person name="Koendgen S."/>
            <person name="Brueckner R."/>
            <person name="Ochigava I."/>
            <person name="Kappeler P."/>
            <person name="Maetz-Rensing K."/>
            <person name="Leendertz F."/>
            <person name="Hakenbeck R."/>
        </authorList>
    </citation>
    <scope>NUCLEOTIDE SEQUENCE [LARGE SCALE GENOMIC DNA]</scope>
    <source>
        <strain evidence="2 3">DD14</strain>
    </source>
</reference>
<feature type="transmembrane region" description="Helical" evidence="1">
    <location>
        <begin position="26"/>
        <end position="45"/>
    </location>
</feature>
<sequence>MGKQIKSQKHSPFSFLSKGKSTAMKILVFCVSIVFIFLLLCWILFRLISPQKQRFTVNQTADFYLVNSKSIQSYQLQNDQFQLIKTEDASIAEDVNFWFPQGRFDNRYLVFSSGNTRGKASTQNIVSLDFQTGDIRKTSTPFYAYSGAGVSDKFFYTGQTTTEDGVLSMFDISGKLVTQKTFSESTSFPIQFHGRGNRLYLGLGFHDESRQRPALVFDAYLVELDENDQLKELSRTPLTSEGKIVEMLTSSELIGDNYYSSVAYTRNTETFSKDPDNRILVMNLSSKEKHFITLPEDNPNLLYKTPKEDRLIVKHEADGNDRCALSIVNLSDESSYLINVRKDLPDSTEEIIHIDISLTNKVLVVTNQHLLLYSLENGQLLTKTKLELKQNDFPIATWFQN</sequence>